<evidence type="ECO:0000313" key="3">
    <source>
        <dbReference type="Proteomes" id="UP000479710"/>
    </source>
</evidence>
<evidence type="ECO:0000256" key="1">
    <source>
        <dbReference type="SAM" id="MobiDB-lite"/>
    </source>
</evidence>
<accession>A0A6G1F8A6</accession>
<proteinExistence type="predicted"/>
<comment type="caution">
    <text evidence="2">The sequence shown here is derived from an EMBL/GenBank/DDBJ whole genome shotgun (WGS) entry which is preliminary data.</text>
</comment>
<keyword evidence="3" id="KW-1185">Reference proteome</keyword>
<dbReference type="OrthoDB" id="682309at2759"/>
<dbReference type="EMBL" id="SPHZ02000001">
    <property type="protein sequence ID" value="KAF0933156.1"/>
    <property type="molecule type" value="Genomic_DNA"/>
</dbReference>
<feature type="region of interest" description="Disordered" evidence="1">
    <location>
        <begin position="1"/>
        <end position="49"/>
    </location>
</feature>
<name>A0A6G1F8A6_9ORYZ</name>
<dbReference type="AlphaFoldDB" id="A0A6G1F8A6"/>
<feature type="compositionally biased region" description="Basic and acidic residues" evidence="1">
    <location>
        <begin position="13"/>
        <end position="45"/>
    </location>
</feature>
<reference evidence="2 3" key="1">
    <citation type="submission" date="2019-11" db="EMBL/GenBank/DDBJ databases">
        <title>Whole genome sequence of Oryza granulata.</title>
        <authorList>
            <person name="Li W."/>
        </authorList>
    </citation>
    <scope>NUCLEOTIDE SEQUENCE [LARGE SCALE GENOMIC DNA]</scope>
    <source>
        <strain evidence="3">cv. Menghai</strain>
        <tissue evidence="2">Leaf</tissue>
    </source>
</reference>
<sequence>MDKYQKTAIDGAVNKEEGHLESETKESDVDDRKKGQLPDAEKAEDFPEGSKVYLLNNQLDRNDIKSLFSKSDDRLDHKELGTQEDIAN</sequence>
<dbReference type="Proteomes" id="UP000479710">
    <property type="component" value="Unassembled WGS sequence"/>
</dbReference>
<organism evidence="2 3">
    <name type="scientific">Oryza meyeriana var. granulata</name>
    <dbReference type="NCBI Taxonomy" id="110450"/>
    <lineage>
        <taxon>Eukaryota</taxon>
        <taxon>Viridiplantae</taxon>
        <taxon>Streptophyta</taxon>
        <taxon>Embryophyta</taxon>
        <taxon>Tracheophyta</taxon>
        <taxon>Spermatophyta</taxon>
        <taxon>Magnoliopsida</taxon>
        <taxon>Liliopsida</taxon>
        <taxon>Poales</taxon>
        <taxon>Poaceae</taxon>
        <taxon>BOP clade</taxon>
        <taxon>Oryzoideae</taxon>
        <taxon>Oryzeae</taxon>
        <taxon>Oryzinae</taxon>
        <taxon>Oryza</taxon>
        <taxon>Oryza meyeriana</taxon>
    </lineage>
</organism>
<evidence type="ECO:0000313" key="2">
    <source>
        <dbReference type="EMBL" id="KAF0933156.1"/>
    </source>
</evidence>
<protein>
    <submittedName>
        <fullName evidence="2">Uncharacterized protein</fullName>
    </submittedName>
</protein>
<gene>
    <name evidence="2" type="ORF">E2562_014145</name>
</gene>